<evidence type="ECO:0000256" key="1">
    <source>
        <dbReference type="ARBA" id="ARBA00012528"/>
    </source>
</evidence>
<gene>
    <name evidence="3" type="ORF">KTN04_01675</name>
</gene>
<dbReference type="Proteomes" id="UP000755551">
    <property type="component" value="Unassembled WGS sequence"/>
</dbReference>
<evidence type="ECO:0000259" key="2">
    <source>
        <dbReference type="PROSITE" id="PS50887"/>
    </source>
</evidence>
<evidence type="ECO:0000313" key="4">
    <source>
        <dbReference type="Proteomes" id="UP000755551"/>
    </source>
</evidence>
<dbReference type="NCBIfam" id="TIGR00254">
    <property type="entry name" value="GGDEF"/>
    <property type="match status" value="1"/>
</dbReference>
<evidence type="ECO:0000313" key="3">
    <source>
        <dbReference type="EMBL" id="MBV0932052.1"/>
    </source>
</evidence>
<organism evidence="3 4">
    <name type="scientific">Marinobacterium weihaiense</name>
    <dbReference type="NCBI Taxonomy" id="2851016"/>
    <lineage>
        <taxon>Bacteria</taxon>
        <taxon>Pseudomonadati</taxon>
        <taxon>Pseudomonadota</taxon>
        <taxon>Gammaproteobacteria</taxon>
        <taxon>Oceanospirillales</taxon>
        <taxon>Oceanospirillaceae</taxon>
        <taxon>Marinobacterium</taxon>
    </lineage>
</organism>
<dbReference type="PANTHER" id="PTHR45138">
    <property type="entry name" value="REGULATORY COMPONENTS OF SENSORY TRANSDUCTION SYSTEM"/>
    <property type="match status" value="1"/>
</dbReference>
<dbReference type="EC" id="2.7.7.65" evidence="1"/>
<feature type="domain" description="GGDEF" evidence="2">
    <location>
        <begin position="269"/>
        <end position="394"/>
    </location>
</feature>
<dbReference type="PANTHER" id="PTHR45138:SF9">
    <property type="entry name" value="DIGUANYLATE CYCLASE DGCM-RELATED"/>
    <property type="match status" value="1"/>
</dbReference>
<dbReference type="SMART" id="SM00267">
    <property type="entry name" value="GGDEF"/>
    <property type="match status" value="1"/>
</dbReference>
<protein>
    <recommendedName>
        <fullName evidence="1">diguanylate cyclase</fullName>
        <ecNumber evidence="1">2.7.7.65</ecNumber>
    </recommendedName>
</protein>
<dbReference type="CDD" id="cd01949">
    <property type="entry name" value="GGDEF"/>
    <property type="match status" value="1"/>
</dbReference>
<sequence>MKTRALTELLASTSAPALLLKDNDFRWSNDAFKQLPLQEQDKLQSWGNTTDDDLLVCNGTLFERLTAADHTLVIASGHRAAHQQRRLLQALIPLLQTGNNPFFVLPQILCEVLEWDACAACTRLSDSQFSLVGHWQNGQQQPPRTLEQDVSLAKSLYVADASPTQIAAWELPTEDPLLPGCGVWLAQRIDDAKGIARGHLAMWHQSPPANLADSIHVMQLCADLVGSWLPSEATKPEQAIFQSDSLTRLPQRDALDHALTASEHQYPTGDQLLALIDIDNLSRINNERGQQTGDRVLCTFADKLQHLCRPDDRLFRLGGDEFVLLMPVGKQANSLLKRLDQLNRSMAEQLGTAFHASAGIAKLSEANGSGDDLLLIANSRLQQAKQSGNGKLSP</sequence>
<proteinExistence type="predicted"/>
<dbReference type="EMBL" id="JAHQZT010000001">
    <property type="protein sequence ID" value="MBV0932052.1"/>
    <property type="molecule type" value="Genomic_DNA"/>
</dbReference>
<dbReference type="InterPro" id="IPR000160">
    <property type="entry name" value="GGDEF_dom"/>
</dbReference>
<keyword evidence="4" id="KW-1185">Reference proteome</keyword>
<dbReference type="PROSITE" id="PS50887">
    <property type="entry name" value="GGDEF"/>
    <property type="match status" value="1"/>
</dbReference>
<dbReference type="Pfam" id="PF00990">
    <property type="entry name" value="GGDEF"/>
    <property type="match status" value="1"/>
</dbReference>
<comment type="caution">
    <text evidence="3">The sequence shown here is derived from an EMBL/GenBank/DDBJ whole genome shotgun (WGS) entry which is preliminary data.</text>
</comment>
<reference evidence="3 4" key="1">
    <citation type="submission" date="2021-06" db="EMBL/GenBank/DDBJ databases">
        <title>Bacterium isolated from marine sediment.</title>
        <authorList>
            <person name="Zhu K.-L."/>
            <person name="Du Z.-J."/>
            <person name="Liang Q.-Y."/>
        </authorList>
    </citation>
    <scope>NUCLEOTIDE SEQUENCE [LARGE SCALE GENOMIC DNA]</scope>
    <source>
        <strain evidence="3 4">A346</strain>
    </source>
</reference>
<accession>A0ABS6M700</accession>
<name>A0ABS6M700_9GAMM</name>
<dbReference type="InterPro" id="IPR050469">
    <property type="entry name" value="Diguanylate_Cyclase"/>
</dbReference>
<dbReference type="RefSeq" id="WP_217333467.1">
    <property type="nucleotide sequence ID" value="NZ_JAHQZT010000001.1"/>
</dbReference>